<organism evidence="3 4">
    <name type="scientific">Arthrobacter horti</name>
    <dbReference type="NCBI Taxonomy" id="3068273"/>
    <lineage>
        <taxon>Bacteria</taxon>
        <taxon>Bacillati</taxon>
        <taxon>Actinomycetota</taxon>
        <taxon>Actinomycetes</taxon>
        <taxon>Micrococcales</taxon>
        <taxon>Micrococcaceae</taxon>
        <taxon>Arthrobacter</taxon>
    </lineage>
</organism>
<evidence type="ECO:0000313" key="3">
    <source>
        <dbReference type="EMBL" id="MDP5227324.1"/>
    </source>
</evidence>
<dbReference type="RefSeq" id="WP_305996376.1">
    <property type="nucleotide sequence ID" value="NZ_JAVALS010000005.1"/>
</dbReference>
<dbReference type="SUPFAM" id="SSF52096">
    <property type="entry name" value="ClpP/crotonase"/>
    <property type="match status" value="1"/>
</dbReference>
<dbReference type="Gene3D" id="1.10.12.10">
    <property type="entry name" value="Lyase 2-enoyl-coa Hydratase, Chain A, domain 2"/>
    <property type="match status" value="1"/>
</dbReference>
<dbReference type="CDD" id="cd06558">
    <property type="entry name" value="crotonase-like"/>
    <property type="match status" value="1"/>
</dbReference>
<name>A0ABT9IP15_9MICC</name>
<dbReference type="Pfam" id="PF00378">
    <property type="entry name" value="ECH_1"/>
    <property type="match status" value="1"/>
</dbReference>
<dbReference type="PANTHER" id="PTHR43459">
    <property type="entry name" value="ENOYL-COA HYDRATASE"/>
    <property type="match status" value="1"/>
</dbReference>
<evidence type="ECO:0000313" key="4">
    <source>
        <dbReference type="Proteomes" id="UP001232725"/>
    </source>
</evidence>
<dbReference type="Gene3D" id="3.90.226.10">
    <property type="entry name" value="2-enoyl-CoA Hydratase, Chain A, domain 1"/>
    <property type="match status" value="1"/>
</dbReference>
<keyword evidence="4" id="KW-1185">Reference proteome</keyword>
<evidence type="ECO:0000256" key="1">
    <source>
        <dbReference type="ARBA" id="ARBA00005254"/>
    </source>
</evidence>
<dbReference type="InterPro" id="IPR001753">
    <property type="entry name" value="Enoyl-CoA_hydra/iso"/>
</dbReference>
<protein>
    <submittedName>
        <fullName evidence="3">Enoyl-CoA hydratase-related protein</fullName>
    </submittedName>
</protein>
<comment type="similarity">
    <text evidence="1 2">Belongs to the enoyl-CoA hydratase/isomerase family.</text>
</comment>
<dbReference type="EMBL" id="JAVALS010000005">
    <property type="protein sequence ID" value="MDP5227324.1"/>
    <property type="molecule type" value="Genomic_DNA"/>
</dbReference>
<comment type="caution">
    <text evidence="3">The sequence shown here is derived from an EMBL/GenBank/DDBJ whole genome shotgun (WGS) entry which is preliminary data.</text>
</comment>
<dbReference type="InterPro" id="IPR014748">
    <property type="entry name" value="Enoyl-CoA_hydra_C"/>
</dbReference>
<accession>A0ABT9IP15</accession>
<dbReference type="PROSITE" id="PS00166">
    <property type="entry name" value="ENOYL_COA_HYDRATASE"/>
    <property type="match status" value="1"/>
</dbReference>
<dbReference type="InterPro" id="IPR029045">
    <property type="entry name" value="ClpP/crotonase-like_dom_sf"/>
</dbReference>
<dbReference type="PANTHER" id="PTHR43459:SF1">
    <property type="entry name" value="EG:BACN32G11.4 PROTEIN"/>
    <property type="match status" value="1"/>
</dbReference>
<evidence type="ECO:0000256" key="2">
    <source>
        <dbReference type="RuleBase" id="RU003707"/>
    </source>
</evidence>
<dbReference type="Proteomes" id="UP001232725">
    <property type="component" value="Unassembled WGS sequence"/>
</dbReference>
<sequence length="276" mass="28703">MSTESLSTEPQSPEPQNPAAVLIEREAGVAVVTLNVPERRNALTLALKSALRDALAEVADDGGVRAVVLAANGPAFCVGQDLGEHAAKLAEDPDGVFSTVTEHYTPVVRSMMTMPKPVIAAVEGMAVGAGLGFALAADFRVFASGVKLGAAFSGIGLTFDSGLSYTLPGAVGQARARELMLFPRIFTAEEGISWGISGETVEPGSVLARARELAVQLAAGPTRAFAETKALLLNGVDLEAVFEAEARAQTRAGQTEDHRNAVSAFLNREKPVFTGA</sequence>
<gene>
    <name evidence="3" type="ORF">Q9R02_09195</name>
</gene>
<reference evidence="3 4" key="1">
    <citation type="submission" date="2023-08" db="EMBL/GenBank/DDBJ databases">
        <title>Arthrobacter horti sp. nov., isolated from forest soil.</title>
        <authorList>
            <person name="Park M."/>
        </authorList>
    </citation>
    <scope>NUCLEOTIDE SEQUENCE [LARGE SCALE GENOMIC DNA]</scope>
    <source>
        <strain evidence="3 4">YJM1</strain>
    </source>
</reference>
<dbReference type="InterPro" id="IPR018376">
    <property type="entry name" value="Enoyl-CoA_hyd/isom_CS"/>
</dbReference>
<proteinExistence type="inferred from homology"/>